<evidence type="ECO:0000256" key="1">
    <source>
        <dbReference type="SAM" id="Phobius"/>
    </source>
</evidence>
<evidence type="ECO:0000313" key="2">
    <source>
        <dbReference type="EMBL" id="CAK9323775.1"/>
    </source>
</evidence>
<keyword evidence="1" id="KW-1133">Transmembrane helix</keyword>
<organism evidence="2 3">
    <name type="scientific">Citrullus colocynthis</name>
    <name type="common">colocynth</name>
    <dbReference type="NCBI Taxonomy" id="252529"/>
    <lineage>
        <taxon>Eukaryota</taxon>
        <taxon>Viridiplantae</taxon>
        <taxon>Streptophyta</taxon>
        <taxon>Embryophyta</taxon>
        <taxon>Tracheophyta</taxon>
        <taxon>Spermatophyta</taxon>
        <taxon>Magnoliopsida</taxon>
        <taxon>eudicotyledons</taxon>
        <taxon>Gunneridae</taxon>
        <taxon>Pentapetalae</taxon>
        <taxon>rosids</taxon>
        <taxon>fabids</taxon>
        <taxon>Cucurbitales</taxon>
        <taxon>Cucurbitaceae</taxon>
        <taxon>Benincaseae</taxon>
        <taxon>Citrullus</taxon>
    </lineage>
</organism>
<reference evidence="2 3" key="1">
    <citation type="submission" date="2024-03" db="EMBL/GenBank/DDBJ databases">
        <authorList>
            <person name="Gkanogiannis A."/>
            <person name="Becerra Lopez-Lavalle L."/>
        </authorList>
    </citation>
    <scope>NUCLEOTIDE SEQUENCE [LARGE SCALE GENOMIC DNA]</scope>
</reference>
<keyword evidence="3" id="KW-1185">Reference proteome</keyword>
<keyword evidence="1" id="KW-0812">Transmembrane</keyword>
<gene>
    <name evidence="2" type="ORF">CITCOLO1_LOCUS15983</name>
</gene>
<evidence type="ECO:0000313" key="3">
    <source>
        <dbReference type="Proteomes" id="UP001642487"/>
    </source>
</evidence>
<feature type="transmembrane region" description="Helical" evidence="1">
    <location>
        <begin position="69"/>
        <end position="87"/>
    </location>
</feature>
<dbReference type="EMBL" id="OZ021740">
    <property type="protein sequence ID" value="CAK9323775.1"/>
    <property type="molecule type" value="Genomic_DNA"/>
</dbReference>
<keyword evidence="1" id="KW-0472">Membrane</keyword>
<sequence length="105" mass="12435">MISIYQSARNIDFLTNEMLKITKSCEWLSRRLDLWTQQNRGPVFLSQLKVCLFPWMCLPAHKKAFKLPFVYIFPPFNILLLWLKSFFQGMTALPLNSELKFGFIN</sequence>
<protein>
    <submittedName>
        <fullName evidence="2">Uncharacterized protein</fullName>
    </submittedName>
</protein>
<name>A0ABP0YTC3_9ROSI</name>
<accession>A0ABP0YTC3</accession>
<proteinExistence type="predicted"/>
<dbReference type="Proteomes" id="UP001642487">
    <property type="component" value="Chromosome 6"/>
</dbReference>